<name>A0ABR1TCX9_9PEZI</name>
<keyword evidence="2" id="KW-1133">Transmembrane helix</keyword>
<dbReference type="PANTHER" id="PTHR42044:SF2">
    <property type="entry name" value="DUF676 DOMAIN-CONTAINING PROTEIN"/>
    <property type="match status" value="1"/>
</dbReference>
<feature type="region of interest" description="Disordered" evidence="1">
    <location>
        <begin position="1"/>
        <end position="27"/>
    </location>
</feature>
<protein>
    <submittedName>
        <fullName evidence="3">Uncharacterized protein</fullName>
    </submittedName>
</protein>
<dbReference type="PANTHER" id="PTHR42044">
    <property type="entry name" value="DUF676 DOMAIN-CONTAINING PROTEIN-RELATED"/>
    <property type="match status" value="1"/>
</dbReference>
<organism evidence="3 4">
    <name type="scientific">Apiospora rasikravindrae</name>
    <dbReference type="NCBI Taxonomy" id="990691"/>
    <lineage>
        <taxon>Eukaryota</taxon>
        <taxon>Fungi</taxon>
        <taxon>Dikarya</taxon>
        <taxon>Ascomycota</taxon>
        <taxon>Pezizomycotina</taxon>
        <taxon>Sordariomycetes</taxon>
        <taxon>Xylariomycetidae</taxon>
        <taxon>Amphisphaeriales</taxon>
        <taxon>Apiosporaceae</taxon>
        <taxon>Apiospora</taxon>
    </lineage>
</organism>
<evidence type="ECO:0000313" key="3">
    <source>
        <dbReference type="EMBL" id="KAK8044485.1"/>
    </source>
</evidence>
<comment type="caution">
    <text evidence="3">The sequence shown here is derived from an EMBL/GenBank/DDBJ whole genome shotgun (WGS) entry which is preliminary data.</text>
</comment>
<evidence type="ECO:0000256" key="1">
    <source>
        <dbReference type="SAM" id="MobiDB-lite"/>
    </source>
</evidence>
<evidence type="ECO:0000256" key="2">
    <source>
        <dbReference type="SAM" id="Phobius"/>
    </source>
</evidence>
<feature type="transmembrane region" description="Helical" evidence="2">
    <location>
        <begin position="97"/>
        <end position="119"/>
    </location>
</feature>
<gene>
    <name evidence="3" type="ORF">PG993_004509</name>
</gene>
<accession>A0ABR1TCX9</accession>
<keyword evidence="4" id="KW-1185">Reference proteome</keyword>
<dbReference type="Proteomes" id="UP001444661">
    <property type="component" value="Unassembled WGS sequence"/>
</dbReference>
<keyword evidence="2" id="KW-0472">Membrane</keyword>
<evidence type="ECO:0000313" key="4">
    <source>
        <dbReference type="Proteomes" id="UP001444661"/>
    </source>
</evidence>
<reference evidence="3 4" key="1">
    <citation type="submission" date="2023-01" db="EMBL/GenBank/DDBJ databases">
        <title>Analysis of 21 Apiospora genomes using comparative genomics revels a genus with tremendous synthesis potential of carbohydrate active enzymes and secondary metabolites.</title>
        <authorList>
            <person name="Sorensen T."/>
        </authorList>
    </citation>
    <scope>NUCLEOTIDE SEQUENCE [LARGE SCALE GENOMIC DNA]</scope>
    <source>
        <strain evidence="3 4">CBS 33761</strain>
    </source>
</reference>
<feature type="compositionally biased region" description="Low complexity" evidence="1">
    <location>
        <begin position="7"/>
        <end position="19"/>
    </location>
</feature>
<proteinExistence type="predicted"/>
<sequence>MPWLVRTTTSSSMGSPRSSLGPFSPTRDQSAMSIRYILPLMDGATGTVPLTHEHSIWPLLRTDAMHCVRAASQIFAAFVTSFTRRRGQISWKEYREIFLYSMLSLLELQLLLTAIPMWLMIPGFFVLPLLLVECSLIWSLIQLVNSEDRTFVCRWNGTDEEKEEGWEHYTWAVVGGMEWSEDHLRKKTLPKLTELFNHDMHTFLPYRLGFPLDLLSRFLQRTLQVPTPTSTAVYNHVRANCVKLRSKQMNIIVHNTGALDMAWVMSRLCADLPPGQQMGKFNVYTFGSAMPEMTLPLGSHNGHEGHNCNCEDFPEYPIVSHYAFEDDPFAKIGVFLGARQRMEGRVVGAVYGLQSHHGARGGGGRRSSAKSWLASGGRFTLDDYLDALFPDGNPRAGVLGEVCRIERDVSEMRELSALAKAVREVSRKGKRLSWTALGALAGSHGSGSSNCRNDRNEMAGVVSLEEARRIGKSMEGILGYENNLLAAFVRGDYRLHLDEQKGFQTGCDECD</sequence>
<dbReference type="EMBL" id="JAQQWK010000003">
    <property type="protein sequence ID" value="KAK8044485.1"/>
    <property type="molecule type" value="Genomic_DNA"/>
</dbReference>
<keyword evidence="2" id="KW-0812">Transmembrane</keyword>